<dbReference type="EMBL" id="LKLP01000065">
    <property type="protein sequence ID" value="KSU09756.1"/>
    <property type="molecule type" value="Genomic_DNA"/>
</dbReference>
<keyword evidence="1" id="KW-0472">Membrane</keyword>
<keyword evidence="1" id="KW-0812">Transmembrane</keyword>
<sequence length="767" mass="81542">MTRENKVKIFILSFFFINISFLLFVERPISADTAIDSQNSVANAYINVTAPTTNTWSLTAPNFNFGTQTASSSVINSNATGDAAIKIVNLSGTSTSFSLQQSISDFTLVSNAIVLPATGFYVSVANSSDGKLIGSSNVNIFKQNGVVLRSGTGATGATYYNTNSWQDMIDTYKSVTPNAASMSTIFFNVTADVPGNSILNSGNTVSSGKSLSINGNNYTLYLDNDTNYTTAKSIGGSDGTARAFGSNGTISTDTTLTVKNATIVNNITSGIFQMKGLNAKATAVYENVTVSNGDEIYGAQPIRNDNGKVLFRGTNTFNILQNHNINDTSSAGADNQGEWIQGGAYLEVVTGTTTLNQSWGNDQPFYVYYSSGGSTLQVDAGAAMVWNLNKTYTMYYDDGSLLTVGALNWNINGSFVINGTVNTSSTYAGGWFMALNTLNSWNLNVGQNAALKVTTGGVISLDAFLTGAVKWNFAQGSSVLFNNLNPNQNVVSLAPRLGSSITMTDPKVVTFNTAGGSVFSTTVLTFPITISGSGLRTHSSSTGYTFDSTYDLITPNKGTITPTSSDIWYRMNTGTLTTFNPTLQVTNLSPNSYGSDASSIAAGKYISWYQPLGFQLNAALSSMNRTFNISLDPTLAQGTPIDGSWSSLINGASTETLVVGDDRAQNPNIHVLVKMTQNNFPNGLQYYWVDPTTKTASQLSLNSALQIASITSDSTLPSWIKMTGAGSWYTMTFPTDSGLNIKANNSLLTQTNTNAGTFQYTVANGPS</sequence>
<organism evidence="2 3">
    <name type="scientific">Lactococcus lactis subsp. lactis</name>
    <name type="common">Streptococcus lactis</name>
    <dbReference type="NCBI Taxonomy" id="1360"/>
    <lineage>
        <taxon>Bacteria</taxon>
        <taxon>Bacillati</taxon>
        <taxon>Bacillota</taxon>
        <taxon>Bacilli</taxon>
        <taxon>Lactobacillales</taxon>
        <taxon>Streptococcaceae</taxon>
        <taxon>Lactococcus</taxon>
    </lineage>
</organism>
<feature type="transmembrane region" description="Helical" evidence="1">
    <location>
        <begin position="7"/>
        <end position="25"/>
    </location>
</feature>
<accession>A0A0V8D8A4</accession>
<evidence type="ECO:0000313" key="2">
    <source>
        <dbReference type="EMBL" id="KSU09756.1"/>
    </source>
</evidence>
<keyword evidence="2" id="KW-0966">Cell projection</keyword>
<evidence type="ECO:0000256" key="1">
    <source>
        <dbReference type="SAM" id="Phobius"/>
    </source>
</evidence>
<proteinExistence type="predicted"/>
<evidence type="ECO:0000313" key="3">
    <source>
        <dbReference type="Proteomes" id="UP000054230"/>
    </source>
</evidence>
<reference evidence="3" key="1">
    <citation type="submission" date="2015-10" db="EMBL/GenBank/DDBJ databases">
        <title>Draft Genome Sequences of 11 Lactococcus lactis subspecies cremoris strains.</title>
        <authorList>
            <person name="Wels M."/>
            <person name="Backus L."/>
            <person name="Boekhorst J."/>
            <person name="Dijkstra A."/>
            <person name="Beerthuizen M."/>
            <person name="Kelly W."/>
            <person name="Siezen R."/>
            <person name="Bachmann H."/>
            <person name="Van Hijum S."/>
        </authorList>
    </citation>
    <scope>NUCLEOTIDE SEQUENCE [LARGE SCALE GENOMIC DNA]</scope>
    <source>
        <strain evidence="3">LMG8520</strain>
    </source>
</reference>
<protein>
    <submittedName>
        <fullName evidence="2">Flagellar hook-length control protein FliK</fullName>
    </submittedName>
</protein>
<dbReference type="Proteomes" id="UP000054230">
    <property type="component" value="Unassembled WGS sequence"/>
</dbReference>
<dbReference type="RefSeq" id="WP_237671160.1">
    <property type="nucleotide sequence ID" value="NZ_LKLP01000065.1"/>
</dbReference>
<name>A0A0V8D8A4_LACLL</name>
<comment type="caution">
    <text evidence="2">The sequence shown here is derived from an EMBL/GenBank/DDBJ whole genome shotgun (WGS) entry which is preliminary data.</text>
</comment>
<dbReference type="PATRIC" id="fig|1360.106.peg.1886"/>
<keyword evidence="1" id="KW-1133">Transmembrane helix</keyword>
<keyword evidence="2" id="KW-0969">Cilium</keyword>
<gene>
    <name evidence="2" type="ORF">LMG8520_1286</name>
</gene>
<keyword evidence="2" id="KW-0282">Flagellum</keyword>
<dbReference type="AlphaFoldDB" id="A0A0V8D8A4"/>